<evidence type="ECO:0000313" key="2">
    <source>
        <dbReference type="Proteomes" id="UP000321533"/>
    </source>
</evidence>
<protein>
    <submittedName>
        <fullName evidence="1">Uncharacterized protein</fullName>
    </submittedName>
</protein>
<organism evidence="1 2">
    <name type="scientific">Panacibacter ginsenosidivorans</name>
    <dbReference type="NCBI Taxonomy" id="1813871"/>
    <lineage>
        <taxon>Bacteria</taxon>
        <taxon>Pseudomonadati</taxon>
        <taxon>Bacteroidota</taxon>
        <taxon>Chitinophagia</taxon>
        <taxon>Chitinophagales</taxon>
        <taxon>Chitinophagaceae</taxon>
        <taxon>Panacibacter</taxon>
    </lineage>
</organism>
<reference evidence="1 2" key="1">
    <citation type="journal article" date="2016" name="Int. J. Syst. Evol. Microbiol.">
        <title>Panacibacter ginsenosidivorans gen. nov., sp. nov., with ginsenoside converting activity isolated from soil of a ginseng field.</title>
        <authorList>
            <person name="Siddiqi M.Z."/>
            <person name="Muhammad Shafi S."/>
            <person name="Choi K.D."/>
            <person name="Im W.T."/>
        </authorList>
    </citation>
    <scope>NUCLEOTIDE SEQUENCE [LARGE SCALE GENOMIC DNA]</scope>
    <source>
        <strain evidence="1 2">Gsoil1550</strain>
    </source>
</reference>
<dbReference type="RefSeq" id="WP_147188940.1">
    <property type="nucleotide sequence ID" value="NZ_CP042435.1"/>
</dbReference>
<keyword evidence="2" id="KW-1185">Reference proteome</keyword>
<gene>
    <name evidence="1" type="ORF">FRZ67_07445</name>
</gene>
<proteinExistence type="predicted"/>
<dbReference type="Proteomes" id="UP000321533">
    <property type="component" value="Chromosome"/>
</dbReference>
<evidence type="ECO:0000313" key="1">
    <source>
        <dbReference type="EMBL" id="QEC67132.1"/>
    </source>
</evidence>
<dbReference type="EMBL" id="CP042435">
    <property type="protein sequence ID" value="QEC67132.1"/>
    <property type="molecule type" value="Genomic_DNA"/>
</dbReference>
<sequence>MNLLLQNHETFPIKGRRQLNVELLSGTETIFSMHYDVPLHTARLESNGTRRVFMVYTEGKRMPKHVFKNEYGFDVGLIDPQATYNNYGCVQLYGNSFYYNLDFVATKFLSIYRIPDAPAQLTIKLDSYTTGINNLPDDYFNFLLAGVCWYLQLPVKAEVINTNILNTTATAIRV</sequence>
<dbReference type="AlphaFoldDB" id="A0A5B8V743"/>
<accession>A0A5B8V743</accession>
<name>A0A5B8V743_9BACT</name>
<dbReference type="KEGG" id="pgin:FRZ67_07445"/>